<comment type="caution">
    <text evidence="2">The sequence shown here is derived from an EMBL/GenBank/DDBJ whole genome shotgun (WGS) entry which is preliminary data.</text>
</comment>
<organism evidence="2 3">
    <name type="scientific">Fusarium kuroshium</name>
    <dbReference type="NCBI Taxonomy" id="2010991"/>
    <lineage>
        <taxon>Eukaryota</taxon>
        <taxon>Fungi</taxon>
        <taxon>Dikarya</taxon>
        <taxon>Ascomycota</taxon>
        <taxon>Pezizomycotina</taxon>
        <taxon>Sordariomycetes</taxon>
        <taxon>Hypocreomycetidae</taxon>
        <taxon>Hypocreales</taxon>
        <taxon>Nectriaceae</taxon>
        <taxon>Fusarium</taxon>
        <taxon>Fusarium solani species complex</taxon>
    </lineage>
</organism>
<dbReference type="SUPFAM" id="SSF81301">
    <property type="entry name" value="Nucleotidyltransferase"/>
    <property type="match status" value="1"/>
</dbReference>
<gene>
    <name evidence="2" type="ORF">CDV36_012032</name>
</gene>
<dbReference type="STRING" id="2010991.A0A3M2RST2"/>
<reference evidence="2 3" key="1">
    <citation type="submission" date="2017-06" db="EMBL/GenBank/DDBJ databases">
        <title>Comparative genomic analysis of Ambrosia Fusariam Clade fungi.</title>
        <authorList>
            <person name="Stajich J.E."/>
            <person name="Carrillo J."/>
            <person name="Kijimoto T."/>
            <person name="Eskalen A."/>
            <person name="O'Donnell K."/>
            <person name="Kasson M."/>
        </authorList>
    </citation>
    <scope>NUCLEOTIDE SEQUENCE [LARGE SCALE GENOMIC DNA]</scope>
    <source>
        <strain evidence="2">UCR3666</strain>
    </source>
</reference>
<protein>
    <recommendedName>
        <fullName evidence="1">RelA/SpoT domain-containing protein</fullName>
    </recommendedName>
</protein>
<dbReference type="SMART" id="SM00954">
    <property type="entry name" value="RelA_SpoT"/>
    <property type="match status" value="1"/>
</dbReference>
<evidence type="ECO:0000259" key="1">
    <source>
        <dbReference type="SMART" id="SM00954"/>
    </source>
</evidence>
<dbReference type="CDD" id="cd05399">
    <property type="entry name" value="NT_Rel-Spo_like"/>
    <property type="match status" value="1"/>
</dbReference>
<proteinExistence type="predicted"/>
<dbReference type="InterPro" id="IPR043519">
    <property type="entry name" value="NT_sf"/>
</dbReference>
<sequence>MARKLLTDFVDNYDQGFYTQVAEIAEERCRKVLTEGGIPAIITSRAKRPDRLLEKLKGRDKEKNYQTQEDIKKDLVDLAGVRIALYFPSQRREVELLMLKVFANVDVKRLAGYTCDSTLTEEDGQYRNEFAGYRATHLHLELGTDRLPEDQLKYAGSKIEIQVASLLMHAWSEVEHDLAYKTLNGALSVEEVRMLDGINGLMRTGEVMLGQLKASMETRIANQTRPFGTHFEVGTFLQQYAPHDPANEDYRVGSLSWLLYVLQQLKIDNPRALGAVLDNWKSDPTNLTKYPLVHSVVGYLFETNEQVEDPLSSPYSLQALNEKFKGTETEQLSVLCRILAYACEPDTLGRVSLQGRDDLLRKAGVLTAGEEPNVSENDVKQVKEAVLDLWNWFATNESKEARLALGIGRSRGGKRAWRK</sequence>
<dbReference type="Proteomes" id="UP000277212">
    <property type="component" value="Unassembled WGS sequence"/>
</dbReference>
<feature type="domain" description="RelA/SpoT" evidence="1">
    <location>
        <begin position="44"/>
        <end position="186"/>
    </location>
</feature>
<dbReference type="GO" id="GO:0015969">
    <property type="term" value="P:guanosine tetraphosphate metabolic process"/>
    <property type="evidence" value="ECO:0007669"/>
    <property type="project" value="InterPro"/>
</dbReference>
<dbReference type="Pfam" id="PF04607">
    <property type="entry name" value="RelA_SpoT"/>
    <property type="match status" value="1"/>
</dbReference>
<dbReference type="AlphaFoldDB" id="A0A3M2RST2"/>
<accession>A0A3M2RST2</accession>
<evidence type="ECO:0000313" key="3">
    <source>
        <dbReference type="Proteomes" id="UP000277212"/>
    </source>
</evidence>
<dbReference type="PANTHER" id="PTHR41773">
    <property type="entry name" value="GTP PYROPHOSPHATASE-RELATED"/>
    <property type="match status" value="1"/>
</dbReference>
<dbReference type="OrthoDB" id="4719016at2759"/>
<dbReference type="Gene3D" id="3.30.460.10">
    <property type="entry name" value="Beta Polymerase, domain 2"/>
    <property type="match status" value="1"/>
</dbReference>
<evidence type="ECO:0000313" key="2">
    <source>
        <dbReference type="EMBL" id="RMJ08337.1"/>
    </source>
</evidence>
<dbReference type="InterPro" id="IPR007685">
    <property type="entry name" value="RelA_SpoT"/>
</dbReference>
<keyword evidence="3" id="KW-1185">Reference proteome</keyword>
<name>A0A3M2RST2_9HYPO</name>
<dbReference type="PANTHER" id="PTHR41773:SF1">
    <property type="entry name" value="RELA_SPOT DOMAIN-CONTAINING PROTEIN"/>
    <property type="match status" value="1"/>
</dbReference>
<dbReference type="EMBL" id="NKUJ01000292">
    <property type="protein sequence ID" value="RMJ08337.1"/>
    <property type="molecule type" value="Genomic_DNA"/>
</dbReference>